<dbReference type="PANTHER" id="PTHR35567">
    <property type="entry name" value="MALATE DEHYDROGENASE (AFU_ORTHOLOGUE AFUA_2G13800)"/>
    <property type="match status" value="1"/>
</dbReference>
<proteinExistence type="predicted"/>
<dbReference type="InterPro" id="IPR021851">
    <property type="entry name" value="DUF3455"/>
</dbReference>
<evidence type="ECO:0000313" key="3">
    <source>
        <dbReference type="EMBL" id="KAF2258943.1"/>
    </source>
</evidence>
<name>A0A9P4MYX4_9PLEO</name>
<accession>A0A9P4MYX4</accession>
<feature type="region of interest" description="Disordered" evidence="1">
    <location>
        <begin position="24"/>
        <end position="47"/>
    </location>
</feature>
<evidence type="ECO:0000313" key="4">
    <source>
        <dbReference type="Proteomes" id="UP000800093"/>
    </source>
</evidence>
<feature type="signal peptide" evidence="2">
    <location>
        <begin position="1"/>
        <end position="19"/>
    </location>
</feature>
<dbReference type="EMBL" id="ML986727">
    <property type="protein sequence ID" value="KAF2258943.1"/>
    <property type="molecule type" value="Genomic_DNA"/>
</dbReference>
<keyword evidence="4" id="KW-1185">Reference proteome</keyword>
<organism evidence="3 4">
    <name type="scientific">Lojkania enalia</name>
    <dbReference type="NCBI Taxonomy" id="147567"/>
    <lineage>
        <taxon>Eukaryota</taxon>
        <taxon>Fungi</taxon>
        <taxon>Dikarya</taxon>
        <taxon>Ascomycota</taxon>
        <taxon>Pezizomycotina</taxon>
        <taxon>Dothideomycetes</taxon>
        <taxon>Pleosporomycetidae</taxon>
        <taxon>Pleosporales</taxon>
        <taxon>Pleosporales incertae sedis</taxon>
        <taxon>Lojkania</taxon>
    </lineage>
</organism>
<sequence>MKFSVIVVALSAFTGSVIAVPTYGKPQPQPHQPGSLTSLAKKAPKSDLPAPPAGLVLKFVGLGLGTQNYTCLTGDETVAPGTTGALAKLYDIGAKLNSDPLASWKISSLSGLALSLSSNSMLLDTYLKFSGYEKVLGDHFFTENIPTFALSKVAMSPYPLAYVTKDSAVDAPKSACPGTKSEGALQWLKLSDKDGRSQGGVNTVYRLETAGGNKPVVCKGQKQTFEVPYAAQYWVYGPAS</sequence>
<comment type="caution">
    <text evidence="3">The sequence shown here is derived from an EMBL/GenBank/DDBJ whole genome shotgun (WGS) entry which is preliminary data.</text>
</comment>
<dbReference type="OrthoDB" id="1859733at2759"/>
<dbReference type="PANTHER" id="PTHR35567:SF1">
    <property type="entry name" value="CONSERVED FUNGAL PROTEIN (AFU_ORTHOLOGUE AFUA_1G14230)"/>
    <property type="match status" value="1"/>
</dbReference>
<dbReference type="AlphaFoldDB" id="A0A9P4MYX4"/>
<dbReference type="Proteomes" id="UP000800093">
    <property type="component" value="Unassembled WGS sequence"/>
</dbReference>
<dbReference type="Pfam" id="PF11937">
    <property type="entry name" value="DUF3455"/>
    <property type="match status" value="1"/>
</dbReference>
<evidence type="ECO:0000256" key="1">
    <source>
        <dbReference type="SAM" id="MobiDB-lite"/>
    </source>
</evidence>
<gene>
    <name evidence="3" type="ORF">CC78DRAFT_89080</name>
</gene>
<feature type="chain" id="PRO_5040195895" description="Malate dehydrogenase" evidence="2">
    <location>
        <begin position="20"/>
        <end position="240"/>
    </location>
</feature>
<keyword evidence="2" id="KW-0732">Signal</keyword>
<evidence type="ECO:0008006" key="5">
    <source>
        <dbReference type="Google" id="ProtNLM"/>
    </source>
</evidence>
<reference evidence="4" key="1">
    <citation type="journal article" date="2020" name="Stud. Mycol.">
        <title>101 Dothideomycetes genomes: A test case for predicting lifestyles and emergence of pathogens.</title>
        <authorList>
            <person name="Haridas S."/>
            <person name="Albert R."/>
            <person name="Binder M."/>
            <person name="Bloem J."/>
            <person name="LaButti K."/>
            <person name="Salamov A."/>
            <person name="Andreopoulos B."/>
            <person name="Baker S."/>
            <person name="Barry K."/>
            <person name="Bills G."/>
            <person name="Bluhm B."/>
            <person name="Cannon C."/>
            <person name="Castanera R."/>
            <person name="Culley D."/>
            <person name="Daum C."/>
            <person name="Ezra D."/>
            <person name="Gonzalez J."/>
            <person name="Henrissat B."/>
            <person name="Kuo A."/>
            <person name="Liang C."/>
            <person name="Lipzen A."/>
            <person name="Lutzoni F."/>
            <person name="Magnuson J."/>
            <person name="Mondo S."/>
            <person name="Nolan M."/>
            <person name="Ohm R."/>
            <person name="Pangilinan J."/>
            <person name="Park H.-J."/>
            <person name="Ramirez L."/>
            <person name="Alfaro M."/>
            <person name="Sun H."/>
            <person name="Tritt A."/>
            <person name="Yoshinaga Y."/>
            <person name="Zwiers L.-H."/>
            <person name="Turgeon B."/>
            <person name="Goodwin S."/>
            <person name="Spatafora J."/>
            <person name="Crous P."/>
            <person name="Grigoriev I."/>
        </authorList>
    </citation>
    <scope>NUCLEOTIDE SEQUENCE [LARGE SCALE GENOMIC DNA]</scope>
    <source>
        <strain evidence="4">CBS 304.66</strain>
    </source>
</reference>
<evidence type="ECO:0000256" key="2">
    <source>
        <dbReference type="SAM" id="SignalP"/>
    </source>
</evidence>
<protein>
    <recommendedName>
        <fullName evidence="5">Malate dehydrogenase</fullName>
    </recommendedName>
</protein>